<dbReference type="EMBL" id="LIIN01000054">
    <property type="protein sequence ID" value="KZX21111.1"/>
    <property type="molecule type" value="Genomic_DNA"/>
</dbReference>
<reference evidence="1 2" key="1">
    <citation type="submission" date="2015-08" db="EMBL/GenBank/DDBJ databases">
        <title>Draft Genome Sequence of Rathayibacter sp. Strain VKM Ac-2596 Isolated from Leaf Gall Induced by Plant-Parasitic Nematodes.</title>
        <authorList>
            <person name="Vasilenko O.V."/>
            <person name="Starodumova I.P."/>
            <person name="Tarlachkov S.V."/>
            <person name="Dorofeeva L.V."/>
            <person name="Evtushenko L.I."/>
        </authorList>
    </citation>
    <scope>NUCLEOTIDE SEQUENCE [LARGE SCALE GENOMIC DNA]</scope>
    <source>
        <strain evidence="1 2">VKM Ac-2596</strain>
    </source>
</reference>
<evidence type="ECO:0000313" key="1">
    <source>
        <dbReference type="EMBL" id="KZX21111.1"/>
    </source>
</evidence>
<accession>A0A166HSQ8</accession>
<proteinExistence type="predicted"/>
<sequence length="77" mass="8331">MYTRALVSGHRGREGGLGGPHRYPRKVPLFLPLRSRDAAAVPKRLLLTTRATGTNGWMSLWGTNAHGEIAGCPPPRA</sequence>
<keyword evidence="2" id="KW-1185">Reference proteome</keyword>
<organism evidence="1 2">
    <name type="scientific">Rathayibacter tanaceti</name>
    <dbReference type="NCBI Taxonomy" id="1671680"/>
    <lineage>
        <taxon>Bacteria</taxon>
        <taxon>Bacillati</taxon>
        <taxon>Actinomycetota</taxon>
        <taxon>Actinomycetes</taxon>
        <taxon>Micrococcales</taxon>
        <taxon>Microbacteriaceae</taxon>
        <taxon>Rathayibacter</taxon>
    </lineage>
</organism>
<dbReference type="PATRIC" id="fig|1671680.3.peg.1883"/>
<protein>
    <submittedName>
        <fullName evidence="1">Uncharacterized protein</fullName>
    </submittedName>
</protein>
<name>A0A166HSQ8_9MICO</name>
<dbReference type="AlphaFoldDB" id="A0A166HSQ8"/>
<comment type="caution">
    <text evidence="1">The sequence shown here is derived from an EMBL/GenBank/DDBJ whole genome shotgun (WGS) entry which is preliminary data.</text>
</comment>
<gene>
    <name evidence="1" type="ORF">ACH61_01767</name>
</gene>
<dbReference type="Proteomes" id="UP000076717">
    <property type="component" value="Unassembled WGS sequence"/>
</dbReference>
<evidence type="ECO:0000313" key="2">
    <source>
        <dbReference type="Proteomes" id="UP000076717"/>
    </source>
</evidence>